<accession>A0ABW3CC13</accession>
<evidence type="ECO:0000259" key="2">
    <source>
        <dbReference type="Pfam" id="PF04149"/>
    </source>
</evidence>
<evidence type="ECO:0000256" key="1">
    <source>
        <dbReference type="SAM" id="MobiDB-lite"/>
    </source>
</evidence>
<gene>
    <name evidence="3" type="ORF">ACFQ07_02475</name>
</gene>
<dbReference type="EMBL" id="JBHTIR010000245">
    <property type="protein sequence ID" value="MFD0851071.1"/>
    <property type="molecule type" value="Genomic_DNA"/>
</dbReference>
<feature type="region of interest" description="Disordered" evidence="1">
    <location>
        <begin position="1"/>
        <end position="23"/>
    </location>
</feature>
<dbReference type="Pfam" id="PF04149">
    <property type="entry name" value="DUF397"/>
    <property type="match status" value="1"/>
</dbReference>
<reference evidence="4" key="1">
    <citation type="journal article" date="2019" name="Int. J. Syst. Evol. Microbiol.">
        <title>The Global Catalogue of Microorganisms (GCM) 10K type strain sequencing project: providing services to taxonomists for standard genome sequencing and annotation.</title>
        <authorList>
            <consortium name="The Broad Institute Genomics Platform"/>
            <consortium name="The Broad Institute Genome Sequencing Center for Infectious Disease"/>
            <person name="Wu L."/>
            <person name="Ma J."/>
        </authorList>
    </citation>
    <scope>NUCLEOTIDE SEQUENCE [LARGE SCALE GENOMIC DNA]</scope>
    <source>
        <strain evidence="4">JCM 31696</strain>
    </source>
</reference>
<comment type="caution">
    <text evidence="3">The sequence shown here is derived from an EMBL/GenBank/DDBJ whole genome shotgun (WGS) entry which is preliminary data.</text>
</comment>
<name>A0ABW3CC13_9ACTN</name>
<dbReference type="Proteomes" id="UP001597083">
    <property type="component" value="Unassembled WGS sequence"/>
</dbReference>
<evidence type="ECO:0000313" key="4">
    <source>
        <dbReference type="Proteomes" id="UP001597083"/>
    </source>
</evidence>
<organism evidence="3 4">
    <name type="scientific">Actinomadura adrarensis</name>
    <dbReference type="NCBI Taxonomy" id="1819600"/>
    <lineage>
        <taxon>Bacteria</taxon>
        <taxon>Bacillati</taxon>
        <taxon>Actinomycetota</taxon>
        <taxon>Actinomycetes</taxon>
        <taxon>Streptosporangiales</taxon>
        <taxon>Thermomonosporaceae</taxon>
        <taxon>Actinomadura</taxon>
    </lineage>
</organism>
<feature type="domain" description="DUF397" evidence="2">
    <location>
        <begin position="17"/>
        <end position="64"/>
    </location>
</feature>
<keyword evidence="4" id="KW-1185">Reference proteome</keyword>
<protein>
    <submittedName>
        <fullName evidence="3">DUF397 domain-containing protein</fullName>
    </submittedName>
</protein>
<dbReference type="InterPro" id="IPR007278">
    <property type="entry name" value="DUF397"/>
</dbReference>
<sequence>MSRYSSPRCSTLHDLGSHSGGVSGQCVEVADLGGAVGLRDSKKAQAGHLRFGGHEFALLVGRIKACGLGF</sequence>
<proteinExistence type="predicted"/>
<evidence type="ECO:0000313" key="3">
    <source>
        <dbReference type="EMBL" id="MFD0851071.1"/>
    </source>
</evidence>